<keyword evidence="1" id="KW-1133">Transmembrane helix</keyword>
<sequence length="454" mass="49469">MIATGSPVFRAPRKGWEITPIGERGPVAGSGVLDLRVGWCGGRVLGSPAQRLQRVLDREQSGDPVASEAFLRSSLVPVVLVDGKPNATGWGRIRVPLSAGRHLVEVQTQHSRTWRAVDVEAGGTTKIDYVGMLGESHREYGGDELPYRLRDLTGHAIGPRGRLNYFQYLPANAKERLSFALFLASILIAGMSMAILAYFGAPVGVYMSVSTAIWVSALAFWGIRIAWTYFRFNRSEPEAPLDSRAFTRPGRTAPVVLDADGDLPALEPGAAGVLLDARFLKADLASDELALQLPEGQRHINGPQRKALDAVGEIVPIRHRYAAPPPEVLLDGVPLGAFWTRMWWEVPPGTHRLEVRTPAPPLPVEGEAHPPHTAVATVNVAAGEAARIDLAVTVTAVPDPLRPVLHLWHCRIDRFGPAPDREAPAAPKADVRGGLRRTVTGRYWETKDDIPRER</sequence>
<protein>
    <submittedName>
        <fullName evidence="2">Uncharacterized protein</fullName>
    </submittedName>
</protein>
<dbReference type="Proteomes" id="UP001145799">
    <property type="component" value="Unassembled WGS sequence"/>
</dbReference>
<evidence type="ECO:0000256" key="1">
    <source>
        <dbReference type="SAM" id="Phobius"/>
    </source>
</evidence>
<keyword evidence="1" id="KW-0812">Transmembrane</keyword>
<name>A0A9X3PET7_9ACTN</name>
<feature type="transmembrane region" description="Helical" evidence="1">
    <location>
        <begin position="177"/>
        <end position="199"/>
    </location>
</feature>
<dbReference type="Proteomes" id="UP001183604">
    <property type="component" value="Unassembled WGS sequence"/>
</dbReference>
<dbReference type="AlphaFoldDB" id="A0A9X3PET7"/>
<evidence type="ECO:0000313" key="2">
    <source>
        <dbReference type="EMBL" id="MDA1384249.1"/>
    </source>
</evidence>
<comment type="caution">
    <text evidence="2">The sequence shown here is derived from an EMBL/GenBank/DDBJ whole genome shotgun (WGS) entry which is preliminary data.</text>
</comment>
<keyword evidence="5" id="KW-1185">Reference proteome</keyword>
<organism evidence="2 4">
    <name type="scientific">Glycomyces lechevalierae</name>
    <dbReference type="NCBI Taxonomy" id="256034"/>
    <lineage>
        <taxon>Bacteria</taxon>
        <taxon>Bacillati</taxon>
        <taxon>Actinomycetota</taxon>
        <taxon>Actinomycetes</taxon>
        <taxon>Glycomycetales</taxon>
        <taxon>Glycomycetaceae</taxon>
        <taxon>Glycomyces</taxon>
    </lineage>
</organism>
<proteinExistence type="predicted"/>
<reference evidence="3 5" key="2">
    <citation type="submission" date="2023-07" db="EMBL/GenBank/DDBJ databases">
        <title>Sequencing the genomes of 1000 actinobacteria strains.</title>
        <authorList>
            <person name="Klenk H.-P."/>
        </authorList>
    </citation>
    <scope>NUCLEOTIDE SEQUENCE [LARGE SCALE GENOMIC DNA]</scope>
    <source>
        <strain evidence="3 5">DSM 44724</strain>
    </source>
</reference>
<dbReference type="EMBL" id="JAVDYD010000001">
    <property type="protein sequence ID" value="MDR7339321.1"/>
    <property type="molecule type" value="Genomic_DNA"/>
</dbReference>
<dbReference type="EMBL" id="JAPZVQ010000002">
    <property type="protein sequence ID" value="MDA1384249.1"/>
    <property type="molecule type" value="Genomic_DNA"/>
</dbReference>
<feature type="transmembrane region" description="Helical" evidence="1">
    <location>
        <begin position="205"/>
        <end position="227"/>
    </location>
</feature>
<evidence type="ECO:0000313" key="3">
    <source>
        <dbReference type="EMBL" id="MDR7339321.1"/>
    </source>
</evidence>
<reference evidence="2" key="1">
    <citation type="submission" date="2022-12" db="EMBL/GenBank/DDBJ databases">
        <title>Gycomyces niveus sp.nov., a novel actinomycete isolated from soil in Shouguang.</title>
        <authorList>
            <person name="Yang X."/>
        </authorList>
    </citation>
    <scope>NUCLEOTIDE SEQUENCE</scope>
    <source>
        <strain evidence="2">DSM 44724</strain>
    </source>
</reference>
<accession>A0A9X3PET7</accession>
<keyword evidence="1" id="KW-0472">Membrane</keyword>
<dbReference type="RefSeq" id="WP_270120678.1">
    <property type="nucleotide sequence ID" value="NZ_BAAAOM010000004.1"/>
</dbReference>
<evidence type="ECO:0000313" key="4">
    <source>
        <dbReference type="Proteomes" id="UP001145799"/>
    </source>
</evidence>
<evidence type="ECO:0000313" key="5">
    <source>
        <dbReference type="Proteomes" id="UP001183604"/>
    </source>
</evidence>
<gene>
    <name evidence="3" type="ORF">J2S69_003040</name>
    <name evidence="2" type="ORF">O2L01_04575</name>
</gene>